<evidence type="ECO:0000259" key="4">
    <source>
        <dbReference type="Pfam" id="PF00135"/>
    </source>
</evidence>
<evidence type="ECO:0000256" key="3">
    <source>
        <dbReference type="RuleBase" id="RU361235"/>
    </source>
</evidence>
<evidence type="ECO:0000256" key="1">
    <source>
        <dbReference type="ARBA" id="ARBA00005964"/>
    </source>
</evidence>
<organism evidence="5 6">
    <name type="scientific">Pseudohongiella spirulinae</name>
    <dbReference type="NCBI Taxonomy" id="1249552"/>
    <lineage>
        <taxon>Bacteria</taxon>
        <taxon>Pseudomonadati</taxon>
        <taxon>Pseudomonadota</taxon>
        <taxon>Gammaproteobacteria</taxon>
        <taxon>Pseudomonadales</taxon>
        <taxon>Pseudohongiellaceae</taxon>
        <taxon>Pseudohongiella</taxon>
    </lineage>
</organism>
<name>A0A0S2KC74_9GAMM</name>
<dbReference type="EC" id="3.1.1.-" evidence="3"/>
<dbReference type="InterPro" id="IPR029058">
    <property type="entry name" value="AB_hydrolase_fold"/>
</dbReference>
<dbReference type="AlphaFoldDB" id="A0A0S2KC74"/>
<feature type="signal peptide" evidence="3">
    <location>
        <begin position="1"/>
        <end position="25"/>
    </location>
</feature>
<dbReference type="InterPro" id="IPR019819">
    <property type="entry name" value="Carboxylesterase_B_CS"/>
</dbReference>
<dbReference type="KEGG" id="pspi:PS2015_1119"/>
<dbReference type="InterPro" id="IPR002018">
    <property type="entry name" value="CarbesteraseB"/>
</dbReference>
<dbReference type="ESTHER" id="9gamm-a0a0s2kc74">
    <property type="family name" value="Carb_B_Bacteria"/>
</dbReference>
<dbReference type="PROSITE" id="PS00941">
    <property type="entry name" value="CARBOXYLESTERASE_B_2"/>
    <property type="match status" value="1"/>
</dbReference>
<dbReference type="OrthoDB" id="9775851at2"/>
<dbReference type="InterPro" id="IPR050309">
    <property type="entry name" value="Type-B_Carboxylest/Lipase"/>
</dbReference>
<feature type="domain" description="Carboxylesterase type B" evidence="4">
    <location>
        <begin position="428"/>
        <end position="534"/>
    </location>
</feature>
<dbReference type="RefSeq" id="WP_058021291.1">
    <property type="nucleotide sequence ID" value="NZ_CP013189.1"/>
</dbReference>
<feature type="chain" id="PRO_5006519742" description="Carboxylic ester hydrolase" evidence="3">
    <location>
        <begin position="26"/>
        <end position="610"/>
    </location>
</feature>
<comment type="similarity">
    <text evidence="1 3">Belongs to the type-B carboxylesterase/lipase family.</text>
</comment>
<reference evidence="5 6" key="1">
    <citation type="submission" date="2015-11" db="EMBL/GenBank/DDBJ databases">
        <authorList>
            <person name="Zhang Y."/>
            <person name="Guo Z."/>
        </authorList>
    </citation>
    <scope>NUCLEOTIDE SEQUENCE [LARGE SCALE GENOMIC DNA]</scope>
    <source>
        <strain evidence="5 6">KCTC 32221</strain>
    </source>
</reference>
<dbReference type="Proteomes" id="UP000065641">
    <property type="component" value="Chromosome"/>
</dbReference>
<dbReference type="PATRIC" id="fig|1249552.3.peg.1125"/>
<gene>
    <name evidence="5" type="ORF">PS2015_1119</name>
</gene>
<accession>A0A0S2KC74</accession>
<keyword evidence="6" id="KW-1185">Reference proteome</keyword>
<evidence type="ECO:0000256" key="2">
    <source>
        <dbReference type="ARBA" id="ARBA00022801"/>
    </source>
</evidence>
<dbReference type="PROSITE" id="PS00122">
    <property type="entry name" value="CARBOXYLESTERASE_B_1"/>
    <property type="match status" value="1"/>
</dbReference>
<dbReference type="SUPFAM" id="SSF53474">
    <property type="entry name" value="alpha/beta-Hydrolases"/>
    <property type="match status" value="1"/>
</dbReference>
<keyword evidence="3" id="KW-0732">Signal</keyword>
<proteinExistence type="inferred from homology"/>
<dbReference type="STRING" id="1249552.PS2015_1119"/>
<sequence precursor="true">MRTINWPSPTPLRLLALLACLTACSPGEDVQTAAQQPAESAAMPTDTTLRTIGQGQLTGLVQNNGSLAWRNIPYAQPPVGELRWKLPQPPEPWAGTYAATDIIQPCPQFVSTLSAGIADPDGDGIVGSEDCLYLSVYAPSDIPEGEQLPVMYWIFGGGNNSGYAGDYNGGVLAETQDVIVVTVNYRLGSLGWFYHPAILEAGASGAAASGNWSTVDTIAGLQWVQDNIEVFGGDPGNVTIFGESAGGGNVMSLVTSPMAEGLFHRAIVQSGGIATTSMEQGVNYTDDPIPGHEHSSREIINKILIRDGLAADRASAKVIQDAMSDADIRELLYSQDAAEFLKLYNPEAARNYPAPKKFTDGTVFVGQDPLDQLASGNYNQVPIILGTNRDERRIYLYAAMMDVIRNDPQEYIRFAHYPSIQWKWRGVDNLARRMAPVQDAPVYAFRFDWDEQRTSENGLDMSIAIGAAHSTEMAFIFGDWDVGFISGDALYHDASNPGRDALSAAMMSYWSHFAYTGETARGRNGDLPLWQPWQNGEGNPKTLILDSEAGGGIRMMSQEVTLESIKADFMAEQWSDPQNRCRAYLSTFAGTEAFDRDEYVGLIEGGCSSR</sequence>
<feature type="domain" description="Carboxylesterase type B" evidence="4">
    <location>
        <begin position="50"/>
        <end position="402"/>
    </location>
</feature>
<dbReference type="GO" id="GO:0016787">
    <property type="term" value="F:hydrolase activity"/>
    <property type="evidence" value="ECO:0007669"/>
    <property type="project" value="UniProtKB-KW"/>
</dbReference>
<keyword evidence="2 3" id="KW-0378">Hydrolase</keyword>
<dbReference type="Gene3D" id="3.40.50.1820">
    <property type="entry name" value="alpha/beta hydrolase"/>
    <property type="match status" value="1"/>
</dbReference>
<dbReference type="Pfam" id="PF00135">
    <property type="entry name" value="COesterase"/>
    <property type="match status" value="2"/>
</dbReference>
<dbReference type="EMBL" id="CP013189">
    <property type="protein sequence ID" value="ALO45781.1"/>
    <property type="molecule type" value="Genomic_DNA"/>
</dbReference>
<evidence type="ECO:0000313" key="5">
    <source>
        <dbReference type="EMBL" id="ALO45781.1"/>
    </source>
</evidence>
<dbReference type="InterPro" id="IPR019826">
    <property type="entry name" value="Carboxylesterase_B_AS"/>
</dbReference>
<dbReference type="PANTHER" id="PTHR11559">
    <property type="entry name" value="CARBOXYLESTERASE"/>
    <property type="match status" value="1"/>
</dbReference>
<protein>
    <recommendedName>
        <fullName evidence="3">Carboxylic ester hydrolase</fullName>
        <ecNumber evidence="3">3.1.1.-</ecNumber>
    </recommendedName>
</protein>
<evidence type="ECO:0000313" key="6">
    <source>
        <dbReference type="Proteomes" id="UP000065641"/>
    </source>
</evidence>